<keyword evidence="3" id="KW-1185">Reference proteome</keyword>
<dbReference type="EMBL" id="MSBD01000043">
    <property type="protein sequence ID" value="ORN27277.1"/>
    <property type="molecule type" value="Genomic_DNA"/>
</dbReference>
<accession>A0A1X1FD90</accession>
<evidence type="ECO:0000256" key="1">
    <source>
        <dbReference type="SAM" id="Phobius"/>
    </source>
</evidence>
<keyword evidence="1" id="KW-0472">Membrane</keyword>
<evidence type="ECO:0000313" key="3">
    <source>
        <dbReference type="Proteomes" id="UP000193009"/>
    </source>
</evidence>
<dbReference type="KEGG" id="lpar:FAM21731_01888"/>
<organism evidence="2 3">
    <name type="scientific">Lentilactobacillus parabuchneri</name>
    <dbReference type="NCBI Taxonomy" id="152331"/>
    <lineage>
        <taxon>Bacteria</taxon>
        <taxon>Bacillati</taxon>
        <taxon>Bacillota</taxon>
        <taxon>Bacilli</taxon>
        <taxon>Lactobacillales</taxon>
        <taxon>Lactobacillaceae</taxon>
        <taxon>Lentilactobacillus</taxon>
    </lineage>
</organism>
<reference evidence="2 3" key="1">
    <citation type="journal article" date="2017" name="Front. Microbiol.">
        <title>The Histidine Decarboxylase Gene Cluster of Lactobacillus parabuchneri Was Gained by Horizontal Gene Transfer and Is Mobile within the Species.</title>
        <authorList>
            <person name="Wuthrich D."/>
            <person name="Berthoud H."/>
            <person name="Wechsler D."/>
            <person name="Eugster E."/>
            <person name="Irmler S."/>
            <person name="Bruggmann R."/>
        </authorList>
    </citation>
    <scope>NUCLEOTIDE SEQUENCE [LARGE SCALE GENOMIC DNA]</scope>
    <source>
        <strain evidence="2 3">FAM23169</strain>
    </source>
</reference>
<name>A0A1X1FD90_9LACO</name>
<feature type="transmembrane region" description="Helical" evidence="1">
    <location>
        <begin position="16"/>
        <end position="34"/>
    </location>
</feature>
<gene>
    <name evidence="2" type="ORF">FAM23169_01819</name>
</gene>
<keyword evidence="1" id="KW-0812">Transmembrane</keyword>
<evidence type="ECO:0000313" key="2">
    <source>
        <dbReference type="EMBL" id="ORN27277.1"/>
    </source>
</evidence>
<dbReference type="Proteomes" id="UP000193009">
    <property type="component" value="Unassembled WGS sequence"/>
</dbReference>
<proteinExistence type="predicted"/>
<protein>
    <submittedName>
        <fullName evidence="2">Uncharacterized protein</fullName>
    </submittedName>
</protein>
<dbReference type="STRING" id="152331.FAM21731_01888"/>
<keyword evidence="1" id="KW-1133">Transmembrane helix</keyword>
<dbReference type="AlphaFoldDB" id="A0A1X1FD90"/>
<sequence>MEKGKLHQYFDSNIQPILNMAIGVLFMTIGYLLGHMS</sequence>
<comment type="caution">
    <text evidence="2">The sequence shown here is derived from an EMBL/GenBank/DDBJ whole genome shotgun (WGS) entry which is preliminary data.</text>
</comment>